<protein>
    <submittedName>
        <fullName evidence="3">Benzoate membrane transport protein</fullName>
    </submittedName>
    <submittedName>
        <fullName evidence="2">Benzoate transporter</fullName>
    </submittedName>
</protein>
<feature type="transmembrane region" description="Helical" evidence="1">
    <location>
        <begin position="308"/>
        <end position="326"/>
    </location>
</feature>
<feature type="transmembrane region" description="Helical" evidence="1">
    <location>
        <begin position="267"/>
        <end position="288"/>
    </location>
</feature>
<evidence type="ECO:0000313" key="2">
    <source>
        <dbReference type="EMBL" id="OXS77829.1"/>
    </source>
</evidence>
<feature type="transmembrane region" description="Helical" evidence="1">
    <location>
        <begin position="30"/>
        <end position="52"/>
    </location>
</feature>
<sequence>MKGSNPKQKNAPSYRLSARRDLIQGVTSQNVAAGLISSTLVMTGPAAIILDAANSGGFTAEQTISWMFAVYFFGGLFGIILPLLYKIPITGGHSITGVAFLATVTSQFTYSQLIGGYMMAGLLIYLVGISGLFTKMIRLVPKEVIAAMLGGLITGYVVRMIPAVKELPLIGGAALIVFFLLTKFKSKFPPVVGAVLAAFFVLFLTNGFGTAAADIPFSLPSLHMPEFTWMGFLTLAIPLALLILSNDAAPAVGALESTDFHPPIRPILSASGIFSVCAAFFGGQSANIAGMMTAICADPSAGPKQKRYVASVVSGVMVLLFGIFAWKIAPFIQSLPQALVAILAGISLVGALQSSLQTAFSVTRYRLSVLAAFVVSLANVSFLHMSGPVWALILGAVIAWTIEKPQT</sequence>
<dbReference type="InterPro" id="IPR004711">
    <property type="entry name" value="Benzoate_Transporter"/>
</dbReference>
<feature type="transmembrane region" description="Helical" evidence="1">
    <location>
        <begin position="338"/>
        <end position="360"/>
    </location>
</feature>
<feature type="transmembrane region" description="Helical" evidence="1">
    <location>
        <begin position="229"/>
        <end position="255"/>
    </location>
</feature>
<feature type="transmembrane region" description="Helical" evidence="1">
    <location>
        <begin position="92"/>
        <end position="110"/>
    </location>
</feature>
<dbReference type="GO" id="GO:0005886">
    <property type="term" value="C:plasma membrane"/>
    <property type="evidence" value="ECO:0007669"/>
    <property type="project" value="TreeGrafter"/>
</dbReference>
<keyword evidence="1" id="KW-0472">Membrane</keyword>
<gene>
    <name evidence="2" type="ORF">B1B05_09490</name>
    <name evidence="3" type="ORF">SAMN05443094_10450</name>
</gene>
<proteinExistence type="predicted"/>
<evidence type="ECO:0000313" key="5">
    <source>
        <dbReference type="Proteomes" id="UP000215545"/>
    </source>
</evidence>
<dbReference type="Proteomes" id="UP000215545">
    <property type="component" value="Unassembled WGS sequence"/>
</dbReference>
<evidence type="ECO:0000313" key="3">
    <source>
        <dbReference type="EMBL" id="SIQ84280.1"/>
    </source>
</evidence>
<evidence type="ECO:0000256" key="1">
    <source>
        <dbReference type="SAM" id="Phobius"/>
    </source>
</evidence>
<reference evidence="5" key="2">
    <citation type="submission" date="2017-03" db="EMBL/GenBank/DDBJ databases">
        <title>Bacillus sp. V-88(T) DSM27956, whole genome shotgun sequencing project.</title>
        <authorList>
            <person name="Dastager S.G."/>
            <person name="Neurgaonkar P.S."/>
            <person name="Dharne M.S."/>
        </authorList>
    </citation>
    <scope>NUCLEOTIDE SEQUENCE [LARGE SCALE GENOMIC DNA]</scope>
    <source>
        <strain evidence="5">DSM 25145</strain>
    </source>
</reference>
<accession>A0A1N6W2K7</accession>
<dbReference type="EMBL" id="MWSK01000004">
    <property type="protein sequence ID" value="OXS77829.1"/>
    <property type="molecule type" value="Genomic_DNA"/>
</dbReference>
<feature type="transmembrane region" description="Helical" evidence="1">
    <location>
        <begin position="116"/>
        <end position="137"/>
    </location>
</feature>
<dbReference type="GO" id="GO:0042925">
    <property type="term" value="F:benzoate transmembrane transporter activity"/>
    <property type="evidence" value="ECO:0007669"/>
    <property type="project" value="InterPro"/>
</dbReference>
<keyword evidence="1" id="KW-0812">Transmembrane</keyword>
<dbReference type="AlphaFoldDB" id="A0A1N6W2K7"/>
<dbReference type="NCBIfam" id="TIGR00843">
    <property type="entry name" value="benE"/>
    <property type="match status" value="1"/>
</dbReference>
<name>A0A1N6W2K7_9BACI</name>
<dbReference type="STRING" id="1017273.SAMN05443094_10450"/>
<dbReference type="OrthoDB" id="9813854at2"/>
<dbReference type="Pfam" id="PF03594">
    <property type="entry name" value="BenE"/>
    <property type="match status" value="1"/>
</dbReference>
<dbReference type="Proteomes" id="UP000186385">
    <property type="component" value="Unassembled WGS sequence"/>
</dbReference>
<dbReference type="PANTHER" id="PTHR30199:SF0">
    <property type="entry name" value="INNER MEMBRANE PROTEIN YDCO"/>
    <property type="match status" value="1"/>
</dbReference>
<reference evidence="2" key="3">
    <citation type="submission" date="2017-03" db="EMBL/GenBank/DDBJ databases">
        <authorList>
            <person name="Dastager S.G."/>
            <person name="Neurgaonkar P.S."/>
            <person name="Dharne M.S."/>
        </authorList>
    </citation>
    <scope>NUCLEOTIDE SEQUENCE</scope>
    <source>
        <strain evidence="2">DSM 25145</strain>
    </source>
</reference>
<dbReference type="EMBL" id="FTLX01000004">
    <property type="protein sequence ID" value="SIQ84280.1"/>
    <property type="molecule type" value="Genomic_DNA"/>
</dbReference>
<keyword evidence="1" id="KW-1133">Transmembrane helix</keyword>
<organism evidence="3 4">
    <name type="scientific">Domibacillus enclensis</name>
    <dbReference type="NCBI Taxonomy" id="1017273"/>
    <lineage>
        <taxon>Bacteria</taxon>
        <taxon>Bacillati</taxon>
        <taxon>Bacillota</taxon>
        <taxon>Bacilli</taxon>
        <taxon>Bacillales</taxon>
        <taxon>Bacillaceae</taxon>
        <taxon>Domibacillus</taxon>
    </lineage>
</organism>
<feature type="transmembrane region" description="Helical" evidence="1">
    <location>
        <begin position="64"/>
        <end position="85"/>
    </location>
</feature>
<reference evidence="3 4" key="1">
    <citation type="submission" date="2017-01" db="EMBL/GenBank/DDBJ databases">
        <authorList>
            <person name="Mah S.A."/>
            <person name="Swanson W.J."/>
            <person name="Moy G.W."/>
            <person name="Vacquier V.D."/>
        </authorList>
    </citation>
    <scope>NUCLEOTIDE SEQUENCE [LARGE SCALE GENOMIC DNA]</scope>
    <source>
        <strain evidence="3 4">NIO-1016</strain>
    </source>
</reference>
<keyword evidence="5" id="KW-1185">Reference proteome</keyword>
<feature type="transmembrane region" description="Helical" evidence="1">
    <location>
        <begin position="167"/>
        <end position="184"/>
    </location>
</feature>
<dbReference type="PANTHER" id="PTHR30199">
    <property type="entry name" value="MFS FAMILY TRANSPORTER, PREDICTED SUBSTRATE BENZOATE"/>
    <property type="match status" value="1"/>
</dbReference>
<feature type="transmembrane region" description="Helical" evidence="1">
    <location>
        <begin position="144"/>
        <end position="161"/>
    </location>
</feature>
<dbReference type="RefSeq" id="WP_045849118.1">
    <property type="nucleotide sequence ID" value="NZ_FTLX01000004.1"/>
</dbReference>
<evidence type="ECO:0000313" key="4">
    <source>
        <dbReference type="Proteomes" id="UP000186385"/>
    </source>
</evidence>
<feature type="transmembrane region" description="Helical" evidence="1">
    <location>
        <begin position="380"/>
        <end position="402"/>
    </location>
</feature>
<feature type="transmembrane region" description="Helical" evidence="1">
    <location>
        <begin position="191"/>
        <end position="209"/>
    </location>
</feature>